<feature type="compositionally biased region" description="Low complexity" evidence="5">
    <location>
        <begin position="276"/>
        <end position="288"/>
    </location>
</feature>
<keyword evidence="8" id="KW-1185">Reference proteome</keyword>
<keyword evidence="1" id="KW-0479">Metal-binding</keyword>
<dbReference type="PANTHER" id="PTHR46171:SF3">
    <property type="entry name" value="GH10160P"/>
    <property type="match status" value="1"/>
</dbReference>
<protein>
    <submittedName>
        <fullName evidence="7">E3 ubiquitin-protein ligase rnf38</fullName>
    </submittedName>
</protein>
<evidence type="ECO:0000256" key="5">
    <source>
        <dbReference type="SAM" id="MobiDB-lite"/>
    </source>
</evidence>
<sequence length="779" mass="84953">MSMASVSELTGVGLCCPGDSERALRSVGARDQSPGPTRAESLRPTFCRQALFMQSNQTNLHEMCSNLKPGQGTDRSQSLEVQIEPGAASTPTLGLCAITLMWTDKTESPVRKRRKLHGASLQDVTNSANPPPTPPLPPPPPPVYLTRSIAEHSNGEAARPRSRSRSRSSDLLVLQQLGNTGTSGYHSNGSNSSGTSGGSSSHHHHQQQQYHIQQQQQLQHKRTLPTRRASGESRTRTPPRPRRSLTTRRRARPSTTTDRLEDRRAFQPPHPPPPASSSRAPPSSHQPSAPIPTTSSSRSHLHPAFLAQQLQQGMHPAAAVLAAQHPHAGSMLDHLEQASMAGPVPMGTYMPVCTAGGSHPHHPMGVCAAAAAATPAVAARLHHHHHHQLSTTVAAAAAIPTLPSSWSLAGLPVQLQTCTNPHCTLPHAIPHYLTAMSTQQHRGQVHPAQHLPVSSSSSSLTSSASASAHLSQPAVPHPPPPPAHIPGLLHQHQHRPYHNHHHHHHPHHQPFQQQPQHHRSHYTGIQHHRTEEETLQSLLVDQRDAAAMYPLHPGFHHPHNQHHHHHHQAAAAAATAAGLAASGQHGAMAHPHPLTSQTHHAHPALAQSQPVILQEPAVQPTPPDFYSSIPRYLSRRSSTRSRMRVQQHYNTGVLLHFLAMLGSHPLPSYGRDTDNPEEVENYEALLSLAETLGEAKQKGLSKSDIQQLPAYHFSCDAERSESDQTSCVVCMCDFEAKQLLRVLPCSHEFHAKCVDKWLKTNRTCPICRQDATETNCCQE</sequence>
<evidence type="ECO:0000256" key="2">
    <source>
        <dbReference type="ARBA" id="ARBA00022771"/>
    </source>
</evidence>
<feature type="domain" description="RING-type" evidence="6">
    <location>
        <begin position="727"/>
        <end position="768"/>
    </location>
</feature>
<reference evidence="7 8" key="1">
    <citation type="journal article" date="2021" name="Elife">
        <title>Chloroplast acquisition without the gene transfer in kleptoplastic sea slugs, Plakobranchus ocellatus.</title>
        <authorList>
            <person name="Maeda T."/>
            <person name="Takahashi S."/>
            <person name="Yoshida T."/>
            <person name="Shimamura S."/>
            <person name="Takaki Y."/>
            <person name="Nagai Y."/>
            <person name="Toyoda A."/>
            <person name="Suzuki Y."/>
            <person name="Arimoto A."/>
            <person name="Ishii H."/>
            <person name="Satoh N."/>
            <person name="Nishiyama T."/>
            <person name="Hasebe M."/>
            <person name="Maruyama T."/>
            <person name="Minagawa J."/>
            <person name="Obokata J."/>
            <person name="Shigenobu S."/>
        </authorList>
    </citation>
    <scope>NUCLEOTIDE SEQUENCE [LARGE SCALE GENOMIC DNA]</scope>
</reference>
<dbReference type="InterPro" id="IPR013083">
    <property type="entry name" value="Znf_RING/FYVE/PHD"/>
</dbReference>
<feature type="compositionally biased region" description="Low complexity" evidence="5">
    <location>
        <begin position="207"/>
        <end position="218"/>
    </location>
</feature>
<dbReference type="GO" id="GO:0061630">
    <property type="term" value="F:ubiquitin protein ligase activity"/>
    <property type="evidence" value="ECO:0007669"/>
    <property type="project" value="TreeGrafter"/>
</dbReference>
<dbReference type="AlphaFoldDB" id="A0AAV3Z246"/>
<feature type="region of interest" description="Disordered" evidence="5">
    <location>
        <begin position="438"/>
        <end position="524"/>
    </location>
</feature>
<dbReference type="EMBL" id="BLXT01001860">
    <property type="protein sequence ID" value="GFN88601.1"/>
    <property type="molecule type" value="Genomic_DNA"/>
</dbReference>
<dbReference type="PROSITE" id="PS50089">
    <property type="entry name" value="ZF_RING_2"/>
    <property type="match status" value="1"/>
</dbReference>
<feature type="compositionally biased region" description="Low complexity" evidence="5">
    <location>
        <begin position="569"/>
        <end position="585"/>
    </location>
</feature>
<feature type="compositionally biased region" description="Basic residues" evidence="5">
    <location>
        <begin position="237"/>
        <end position="252"/>
    </location>
</feature>
<name>A0AAV3Z246_9GAST</name>
<gene>
    <name evidence="7" type="ORF">PoB_001510700</name>
</gene>
<feature type="region of interest" description="Disordered" evidence="5">
    <location>
        <begin position="179"/>
        <end position="299"/>
    </location>
</feature>
<accession>A0AAV3Z246</accession>
<dbReference type="FunFam" id="3.30.40.10:FF:000024">
    <property type="entry name" value="RING finger protein 44 isoform X1"/>
    <property type="match status" value="1"/>
</dbReference>
<dbReference type="GO" id="GO:0008270">
    <property type="term" value="F:zinc ion binding"/>
    <property type="evidence" value="ECO:0007669"/>
    <property type="project" value="UniProtKB-KW"/>
</dbReference>
<dbReference type="GO" id="GO:0016567">
    <property type="term" value="P:protein ubiquitination"/>
    <property type="evidence" value="ECO:0007669"/>
    <property type="project" value="TreeGrafter"/>
</dbReference>
<keyword evidence="2 4" id="KW-0863">Zinc-finger</keyword>
<dbReference type="SMART" id="SM00184">
    <property type="entry name" value="RING"/>
    <property type="match status" value="1"/>
</dbReference>
<evidence type="ECO:0000259" key="6">
    <source>
        <dbReference type="PROSITE" id="PS50089"/>
    </source>
</evidence>
<dbReference type="CDD" id="cd16472">
    <property type="entry name" value="RING-H2_RNF38-like"/>
    <property type="match status" value="1"/>
</dbReference>
<feature type="region of interest" description="Disordered" evidence="5">
    <location>
        <begin position="550"/>
        <end position="602"/>
    </location>
</feature>
<evidence type="ECO:0000256" key="4">
    <source>
        <dbReference type="PROSITE-ProRule" id="PRU00175"/>
    </source>
</evidence>
<evidence type="ECO:0000313" key="7">
    <source>
        <dbReference type="EMBL" id="GFN88601.1"/>
    </source>
</evidence>
<evidence type="ECO:0000256" key="3">
    <source>
        <dbReference type="ARBA" id="ARBA00022833"/>
    </source>
</evidence>
<evidence type="ECO:0000256" key="1">
    <source>
        <dbReference type="ARBA" id="ARBA00022723"/>
    </source>
</evidence>
<keyword evidence="3" id="KW-0862">Zinc</keyword>
<dbReference type="PANTHER" id="PTHR46171">
    <property type="entry name" value="GH10160P"/>
    <property type="match status" value="1"/>
</dbReference>
<feature type="compositionally biased region" description="Low complexity" evidence="5">
    <location>
        <begin position="454"/>
        <end position="474"/>
    </location>
</feature>
<feature type="compositionally biased region" description="Basic residues" evidence="5">
    <location>
        <begin position="554"/>
        <end position="568"/>
    </location>
</feature>
<evidence type="ECO:0000313" key="8">
    <source>
        <dbReference type="Proteomes" id="UP000735302"/>
    </source>
</evidence>
<comment type="caution">
    <text evidence="7">The sequence shown here is derived from an EMBL/GenBank/DDBJ whole genome shotgun (WGS) entry which is preliminary data.</text>
</comment>
<feature type="region of interest" description="Disordered" evidence="5">
    <location>
        <begin position="107"/>
        <end position="146"/>
    </location>
</feature>
<dbReference type="Proteomes" id="UP000735302">
    <property type="component" value="Unassembled WGS sequence"/>
</dbReference>
<proteinExistence type="predicted"/>
<feature type="compositionally biased region" description="Pro residues" evidence="5">
    <location>
        <begin position="475"/>
        <end position="484"/>
    </location>
</feature>
<feature type="compositionally biased region" description="Pro residues" evidence="5">
    <location>
        <begin position="129"/>
        <end position="143"/>
    </location>
</feature>
<dbReference type="InterPro" id="IPR001841">
    <property type="entry name" value="Znf_RING"/>
</dbReference>
<feature type="compositionally biased region" description="Basic residues" evidence="5">
    <location>
        <begin position="491"/>
        <end position="508"/>
    </location>
</feature>
<dbReference type="Pfam" id="PF13639">
    <property type="entry name" value="zf-RING_2"/>
    <property type="match status" value="1"/>
</dbReference>
<feature type="compositionally biased region" description="Low complexity" evidence="5">
    <location>
        <begin position="179"/>
        <end position="200"/>
    </location>
</feature>
<organism evidence="7 8">
    <name type="scientific">Plakobranchus ocellatus</name>
    <dbReference type="NCBI Taxonomy" id="259542"/>
    <lineage>
        <taxon>Eukaryota</taxon>
        <taxon>Metazoa</taxon>
        <taxon>Spiralia</taxon>
        <taxon>Lophotrochozoa</taxon>
        <taxon>Mollusca</taxon>
        <taxon>Gastropoda</taxon>
        <taxon>Heterobranchia</taxon>
        <taxon>Euthyneura</taxon>
        <taxon>Panpulmonata</taxon>
        <taxon>Sacoglossa</taxon>
        <taxon>Placobranchoidea</taxon>
        <taxon>Plakobranchidae</taxon>
        <taxon>Plakobranchus</taxon>
    </lineage>
</organism>
<dbReference type="Gene3D" id="3.30.40.10">
    <property type="entry name" value="Zinc/RING finger domain, C3HC4 (zinc finger)"/>
    <property type="match status" value="1"/>
</dbReference>
<dbReference type="SUPFAM" id="SSF57850">
    <property type="entry name" value="RING/U-box"/>
    <property type="match status" value="1"/>
</dbReference>